<evidence type="ECO:0000256" key="2">
    <source>
        <dbReference type="ARBA" id="ARBA00009045"/>
    </source>
</evidence>
<accession>A0A939FZ60</accession>
<dbReference type="GO" id="GO:0006508">
    <property type="term" value="P:proteolysis"/>
    <property type="evidence" value="ECO:0007669"/>
    <property type="project" value="UniProtKB-KW"/>
</dbReference>
<keyword evidence="4" id="KW-0378">Hydrolase</keyword>
<keyword evidence="3 7" id="KW-0812">Transmembrane</keyword>
<feature type="transmembrane region" description="Helical" evidence="7">
    <location>
        <begin position="158"/>
        <end position="178"/>
    </location>
</feature>
<dbReference type="Pfam" id="PF01694">
    <property type="entry name" value="Rhomboid"/>
    <property type="match status" value="1"/>
</dbReference>
<comment type="caution">
    <text evidence="9">The sequence shown here is derived from an EMBL/GenBank/DDBJ whole genome shotgun (WGS) entry which is preliminary data.</text>
</comment>
<feature type="transmembrane region" description="Helical" evidence="7">
    <location>
        <begin position="206"/>
        <end position="229"/>
    </location>
</feature>
<feature type="transmembrane region" description="Helical" evidence="7">
    <location>
        <begin position="98"/>
        <end position="119"/>
    </location>
</feature>
<keyword evidence="10" id="KW-1185">Reference proteome</keyword>
<dbReference type="SUPFAM" id="SSF144091">
    <property type="entry name" value="Rhomboid-like"/>
    <property type="match status" value="1"/>
</dbReference>
<evidence type="ECO:0000313" key="9">
    <source>
        <dbReference type="EMBL" id="MBO0663406.1"/>
    </source>
</evidence>
<sequence>MRCEATLEAAGEIVAQEELSSDNDIRREPSRRPPAINVPGVILALIAVMGLVHLYRTSLGDLAGVRFLVDFAFIPGCYGSAIPDCLARSPGADLWSPLTYAFLHGDWTHFGVNTVWFLAFGTPVARRLGNIGFLMFTAVGALAGAAVFYAFNPNLLEPVIGASGAVSALMGGACRFAFVRRAPFGGFDAGANAPCMPIGEALRERTVLVFALVFFGTNFLLGTSLGGAFTGGAQVAWEAHLGGFVFGFLGLPLFDRRVTPHR</sequence>
<dbReference type="GO" id="GO:0004252">
    <property type="term" value="F:serine-type endopeptidase activity"/>
    <property type="evidence" value="ECO:0007669"/>
    <property type="project" value="InterPro"/>
</dbReference>
<feature type="transmembrane region" description="Helical" evidence="7">
    <location>
        <begin position="35"/>
        <end position="55"/>
    </location>
</feature>
<keyword evidence="5 7" id="KW-1133">Transmembrane helix</keyword>
<dbReference type="InterPro" id="IPR050925">
    <property type="entry name" value="Rhomboid_protease_S54"/>
</dbReference>
<evidence type="ECO:0000259" key="8">
    <source>
        <dbReference type="Pfam" id="PF01694"/>
    </source>
</evidence>
<evidence type="ECO:0000256" key="7">
    <source>
        <dbReference type="SAM" id="Phobius"/>
    </source>
</evidence>
<comment type="similarity">
    <text evidence="2">Belongs to the peptidase S54 family.</text>
</comment>
<protein>
    <submittedName>
        <fullName evidence="9">Rhomboid family intramembrane serine protease</fullName>
    </submittedName>
</protein>
<reference evidence="9" key="1">
    <citation type="submission" date="2021-03" db="EMBL/GenBank/DDBJ databases">
        <title>Whole genome sequence of Jiella sp. CQZ9-1.</title>
        <authorList>
            <person name="Tuo L."/>
        </authorList>
    </citation>
    <scope>NUCLEOTIDE SEQUENCE</scope>
    <source>
        <strain evidence="9">CQZ9-1</strain>
    </source>
</reference>
<dbReference type="GO" id="GO:0016020">
    <property type="term" value="C:membrane"/>
    <property type="evidence" value="ECO:0007669"/>
    <property type="project" value="UniProtKB-SubCell"/>
</dbReference>
<organism evidence="9 10">
    <name type="scientific">Jiella flava</name>
    <dbReference type="NCBI Taxonomy" id="2816857"/>
    <lineage>
        <taxon>Bacteria</taxon>
        <taxon>Pseudomonadati</taxon>
        <taxon>Pseudomonadota</taxon>
        <taxon>Alphaproteobacteria</taxon>
        <taxon>Hyphomicrobiales</taxon>
        <taxon>Aurantimonadaceae</taxon>
        <taxon>Jiella</taxon>
    </lineage>
</organism>
<dbReference type="RefSeq" id="WP_207258187.1">
    <property type="nucleotide sequence ID" value="NZ_JAJNMM010000010.1"/>
</dbReference>
<feature type="transmembrane region" description="Helical" evidence="7">
    <location>
        <begin position="131"/>
        <end position="152"/>
    </location>
</feature>
<name>A0A939FZ60_9HYPH</name>
<dbReference type="EMBL" id="JAFMPP010000010">
    <property type="protein sequence ID" value="MBO0663406.1"/>
    <property type="molecule type" value="Genomic_DNA"/>
</dbReference>
<evidence type="ECO:0000256" key="1">
    <source>
        <dbReference type="ARBA" id="ARBA00004141"/>
    </source>
</evidence>
<gene>
    <name evidence="9" type="ORF">J1C48_12520</name>
</gene>
<proteinExistence type="inferred from homology"/>
<dbReference type="AlphaFoldDB" id="A0A939FZ60"/>
<dbReference type="Proteomes" id="UP000664122">
    <property type="component" value="Unassembled WGS sequence"/>
</dbReference>
<evidence type="ECO:0000256" key="5">
    <source>
        <dbReference type="ARBA" id="ARBA00022989"/>
    </source>
</evidence>
<evidence type="ECO:0000256" key="6">
    <source>
        <dbReference type="ARBA" id="ARBA00023136"/>
    </source>
</evidence>
<dbReference type="InterPro" id="IPR035952">
    <property type="entry name" value="Rhomboid-like_sf"/>
</dbReference>
<comment type="subcellular location">
    <subcellularLocation>
        <location evidence="1">Membrane</location>
        <topology evidence="1">Multi-pass membrane protein</topology>
    </subcellularLocation>
</comment>
<dbReference type="PANTHER" id="PTHR43731">
    <property type="entry name" value="RHOMBOID PROTEASE"/>
    <property type="match status" value="1"/>
</dbReference>
<keyword evidence="9" id="KW-0645">Protease</keyword>
<evidence type="ECO:0000256" key="4">
    <source>
        <dbReference type="ARBA" id="ARBA00022801"/>
    </source>
</evidence>
<dbReference type="InterPro" id="IPR022764">
    <property type="entry name" value="Peptidase_S54_rhomboid_dom"/>
</dbReference>
<dbReference type="Gene3D" id="1.20.1540.10">
    <property type="entry name" value="Rhomboid-like"/>
    <property type="match status" value="1"/>
</dbReference>
<feature type="domain" description="Peptidase S54 rhomboid" evidence="8">
    <location>
        <begin position="93"/>
        <end position="249"/>
    </location>
</feature>
<feature type="transmembrane region" description="Helical" evidence="7">
    <location>
        <begin position="235"/>
        <end position="254"/>
    </location>
</feature>
<keyword evidence="6 7" id="KW-0472">Membrane</keyword>
<evidence type="ECO:0000256" key="3">
    <source>
        <dbReference type="ARBA" id="ARBA00022692"/>
    </source>
</evidence>
<dbReference type="PANTHER" id="PTHR43731:SF14">
    <property type="entry name" value="PRESENILIN-ASSOCIATED RHOMBOID-LIKE PROTEIN, MITOCHONDRIAL"/>
    <property type="match status" value="1"/>
</dbReference>
<evidence type="ECO:0000313" key="10">
    <source>
        <dbReference type="Proteomes" id="UP000664122"/>
    </source>
</evidence>